<dbReference type="NCBIfam" id="TIGR00254">
    <property type="entry name" value="GGDEF"/>
    <property type="match status" value="1"/>
</dbReference>
<proteinExistence type="predicted"/>
<dbReference type="InterPro" id="IPR029787">
    <property type="entry name" value="Nucleotide_cyclase"/>
</dbReference>
<protein>
    <submittedName>
        <fullName evidence="4">Diguanylate cyclase</fullName>
        <ecNumber evidence="4">2.7.7.65</ecNumber>
    </submittedName>
</protein>
<dbReference type="InterPro" id="IPR050469">
    <property type="entry name" value="Diguanylate_Cyclase"/>
</dbReference>
<dbReference type="SUPFAM" id="SSF55073">
    <property type="entry name" value="Nucleotide cyclase"/>
    <property type="match status" value="1"/>
</dbReference>
<dbReference type="SMART" id="SM00267">
    <property type="entry name" value="GGDEF"/>
    <property type="match status" value="1"/>
</dbReference>
<evidence type="ECO:0000256" key="2">
    <source>
        <dbReference type="SAM" id="Phobius"/>
    </source>
</evidence>
<dbReference type="AlphaFoldDB" id="A0A9Q7AQQ4"/>
<organism evidence="4 5">
    <name type="scientific">Aminithiophilus ramosus</name>
    <dbReference type="NCBI Taxonomy" id="3029084"/>
    <lineage>
        <taxon>Bacteria</taxon>
        <taxon>Thermotogati</taxon>
        <taxon>Synergistota</taxon>
        <taxon>Synergistia</taxon>
        <taxon>Synergistales</taxon>
        <taxon>Aminithiophilaceae</taxon>
        <taxon>Aminithiophilus</taxon>
    </lineage>
</organism>
<dbReference type="Pfam" id="PF00990">
    <property type="entry name" value="GGDEF"/>
    <property type="match status" value="1"/>
</dbReference>
<dbReference type="PANTHER" id="PTHR45138:SF9">
    <property type="entry name" value="DIGUANYLATE CYCLASE DGCM-RELATED"/>
    <property type="match status" value="1"/>
</dbReference>
<dbReference type="Proteomes" id="UP000671879">
    <property type="component" value="Chromosome"/>
</dbReference>
<keyword evidence="2" id="KW-1133">Transmembrane helix</keyword>
<dbReference type="InterPro" id="IPR000160">
    <property type="entry name" value="GGDEF_dom"/>
</dbReference>
<evidence type="ECO:0000313" key="5">
    <source>
        <dbReference type="Proteomes" id="UP000671879"/>
    </source>
</evidence>
<accession>A0A9Q7AQQ4</accession>
<feature type="domain" description="GGDEF" evidence="3">
    <location>
        <begin position="286"/>
        <end position="416"/>
    </location>
</feature>
<sequence>MELGRPSPRRRFRFLVAVAVYLVGVAAFVVFAYRSALSRTLRETDERLVMAAVTLKHLLAKDFHDRAVGPRSISFEEEMRNRQVLNAFIAETGFAWLYTLVEEEGRFHFAAPTVTDEEAREKASWYYHPYGDIPAAFREAYEKGTTVFVSYDDQWGSFRSVAVAETTPGGRRYLACADASADHLAALARRDAGRTALTGLYFLLLALPLLLLSRSQRTSLQAALKKLSEHKEDLEEEVSRRTAELERTQGALRERAIRDPLTHLFNRNYILERLREEIGHAKNQGSPLCLMMIDLDHFKAVNDSKGHLAGDRVLRTVSVILRQTVRHSDIVGRFGGDEFLVVLPNTDLSGGRTVAEKLRRRLRESPVGQGDQAIGFSIGVACRCSDLHATGLLAQADRLLYEAKRQGGDCIIAEATA</sequence>
<dbReference type="Gene3D" id="3.30.70.270">
    <property type="match status" value="1"/>
</dbReference>
<dbReference type="EMBL" id="CP072943">
    <property type="protein sequence ID" value="QTX33062.1"/>
    <property type="molecule type" value="Genomic_DNA"/>
</dbReference>
<feature type="coiled-coil region" evidence="1">
    <location>
        <begin position="217"/>
        <end position="251"/>
    </location>
</feature>
<dbReference type="EC" id="2.7.7.65" evidence="4"/>
<evidence type="ECO:0000259" key="3">
    <source>
        <dbReference type="PROSITE" id="PS50887"/>
    </source>
</evidence>
<keyword evidence="4" id="KW-0808">Transferase</keyword>
<dbReference type="PROSITE" id="PS50887">
    <property type="entry name" value="GGDEF"/>
    <property type="match status" value="1"/>
</dbReference>
<dbReference type="GO" id="GO:0052621">
    <property type="term" value="F:diguanylate cyclase activity"/>
    <property type="evidence" value="ECO:0007669"/>
    <property type="project" value="UniProtKB-EC"/>
</dbReference>
<dbReference type="KEGG" id="aram:KAR29_03935"/>
<evidence type="ECO:0000256" key="1">
    <source>
        <dbReference type="SAM" id="Coils"/>
    </source>
</evidence>
<name>A0A9Q7AQQ4_9BACT</name>
<dbReference type="PANTHER" id="PTHR45138">
    <property type="entry name" value="REGULATORY COMPONENTS OF SENSORY TRANSDUCTION SYSTEM"/>
    <property type="match status" value="1"/>
</dbReference>
<keyword evidence="1" id="KW-0175">Coiled coil</keyword>
<dbReference type="FunFam" id="3.30.70.270:FF:000001">
    <property type="entry name" value="Diguanylate cyclase domain protein"/>
    <property type="match status" value="1"/>
</dbReference>
<dbReference type="RefSeq" id="WP_274374334.1">
    <property type="nucleotide sequence ID" value="NZ_CP072943.1"/>
</dbReference>
<dbReference type="CDD" id="cd01949">
    <property type="entry name" value="GGDEF"/>
    <property type="match status" value="1"/>
</dbReference>
<evidence type="ECO:0000313" key="4">
    <source>
        <dbReference type="EMBL" id="QTX33062.1"/>
    </source>
</evidence>
<keyword evidence="2" id="KW-0472">Membrane</keyword>
<keyword evidence="2" id="KW-0812">Transmembrane</keyword>
<reference evidence="5" key="1">
    <citation type="submission" date="2021-04" db="EMBL/GenBank/DDBJ databases">
        <title>A novel Synergistetes isolate from a pyrite-forming mixed culture.</title>
        <authorList>
            <person name="Bunk B."/>
            <person name="Sproer C."/>
            <person name="Spring S."/>
            <person name="Pester M."/>
        </authorList>
    </citation>
    <scope>NUCLEOTIDE SEQUENCE [LARGE SCALE GENOMIC DNA]</scope>
    <source>
        <strain evidence="5">J.5.4.2-T.3.5.2</strain>
    </source>
</reference>
<keyword evidence="5" id="KW-1185">Reference proteome</keyword>
<feature type="transmembrane region" description="Helical" evidence="2">
    <location>
        <begin position="12"/>
        <end position="33"/>
    </location>
</feature>
<gene>
    <name evidence="4" type="ORF">KAR29_03935</name>
</gene>
<dbReference type="InterPro" id="IPR043128">
    <property type="entry name" value="Rev_trsase/Diguanyl_cyclase"/>
</dbReference>
<keyword evidence="4" id="KW-0548">Nucleotidyltransferase</keyword>